<evidence type="ECO:0000256" key="2">
    <source>
        <dbReference type="ARBA" id="ARBA00022598"/>
    </source>
</evidence>
<keyword evidence="6 7" id="KW-0030">Aminoacyl-tRNA synthetase</keyword>
<dbReference type="Gene3D" id="3.40.50.620">
    <property type="entry name" value="HUPs"/>
    <property type="match status" value="1"/>
</dbReference>
<proteinExistence type="inferred from homology"/>
<evidence type="ECO:0000313" key="10">
    <source>
        <dbReference type="Proteomes" id="UP000179251"/>
    </source>
</evidence>
<dbReference type="GO" id="GO:0006431">
    <property type="term" value="P:methionyl-tRNA aminoacylation"/>
    <property type="evidence" value="ECO:0007669"/>
    <property type="project" value="InterPro"/>
</dbReference>
<dbReference type="AlphaFoldDB" id="A0A1F5VEK9"/>
<evidence type="ECO:0000259" key="8">
    <source>
        <dbReference type="Pfam" id="PF09334"/>
    </source>
</evidence>
<dbReference type="EMBL" id="MFHD01000024">
    <property type="protein sequence ID" value="OGF61889.1"/>
    <property type="molecule type" value="Genomic_DNA"/>
</dbReference>
<evidence type="ECO:0000256" key="5">
    <source>
        <dbReference type="ARBA" id="ARBA00022917"/>
    </source>
</evidence>
<feature type="domain" description="Methionyl/Leucyl tRNA synthetase" evidence="8">
    <location>
        <begin position="141"/>
        <end position="397"/>
    </location>
</feature>
<name>A0A1F5VEK9_9BACT</name>
<dbReference type="PANTHER" id="PTHR43326:SF1">
    <property type="entry name" value="METHIONINE--TRNA LIGASE, MITOCHONDRIAL"/>
    <property type="match status" value="1"/>
</dbReference>
<evidence type="ECO:0000313" key="9">
    <source>
        <dbReference type="EMBL" id="OGF61889.1"/>
    </source>
</evidence>
<dbReference type="PANTHER" id="PTHR43326">
    <property type="entry name" value="METHIONYL-TRNA SYNTHETASE"/>
    <property type="match status" value="1"/>
</dbReference>
<dbReference type="CDD" id="cd00814">
    <property type="entry name" value="MetRS_core"/>
    <property type="match status" value="1"/>
</dbReference>
<sequence>MATKEKFYITTSIPYLNAPPHLGFALEAVQADIIARYQRLLGKDVFFLSGTDEHGAKVARTAASAQKTPQEFVDNLAKIFQELLKKLNISNDDFIRTSNPKRHWPGAQLLWEKLKSASDIYKGLYKGLYCVGHEAFITEKDMFGGVCATHKTKPEELEEENYFFKLSKYINRLRDAISKEEIKIIPDYRKNETLNMLVEIGDVSFSRPSKDISWGVPVPGDATQTMYVWCDALSNYITALGFGNKNIATTPPTPLLTEEGGEGGRLFPVVGSWKLEAGSQALFERFWPADIHVVGKDIMKFHTIFWPAMLMSAGLPLPKTIFVHGWISVKGEKMSKSIGNVVDPFPLMEKYSAEAVRFYLAHEISTFSDSDYSEKHFENIYNGLLVNGLGNLLARTLKMMSLYPAISKPEEGALARYPIKKNLEFLASGEKKQWEFEQASPVFVVDNILWLAYQKAISAYDISQAIKNIWIYLGRLDEYIEEYKLYKMIKSRPEEAKVVLWHLAYSLASCAWMLKPFMPETADKILSALGVDPNSREPWTNFSAKETPHLFPRIK</sequence>
<dbReference type="InterPro" id="IPR014729">
    <property type="entry name" value="Rossmann-like_a/b/a_fold"/>
</dbReference>
<dbReference type="GO" id="GO:0004825">
    <property type="term" value="F:methionine-tRNA ligase activity"/>
    <property type="evidence" value="ECO:0007669"/>
    <property type="project" value="UniProtKB-EC"/>
</dbReference>
<dbReference type="EC" id="6.1.1.10" evidence="1"/>
<evidence type="ECO:0000256" key="6">
    <source>
        <dbReference type="ARBA" id="ARBA00023146"/>
    </source>
</evidence>
<comment type="similarity">
    <text evidence="7">Belongs to the class-I aminoacyl-tRNA synthetase family.</text>
</comment>
<dbReference type="Proteomes" id="UP000179251">
    <property type="component" value="Unassembled WGS sequence"/>
</dbReference>
<evidence type="ECO:0000256" key="3">
    <source>
        <dbReference type="ARBA" id="ARBA00022741"/>
    </source>
</evidence>
<dbReference type="SUPFAM" id="SSF52374">
    <property type="entry name" value="Nucleotidylyl transferase"/>
    <property type="match status" value="1"/>
</dbReference>
<gene>
    <name evidence="9" type="ORF">A2834_00195</name>
</gene>
<evidence type="ECO:0000256" key="7">
    <source>
        <dbReference type="RuleBase" id="RU363039"/>
    </source>
</evidence>
<dbReference type="InterPro" id="IPR023457">
    <property type="entry name" value="Met-tRNA_synth_2"/>
</dbReference>
<dbReference type="InterPro" id="IPR015413">
    <property type="entry name" value="Methionyl/Leucyl_tRNA_Synth"/>
</dbReference>
<dbReference type="Pfam" id="PF09334">
    <property type="entry name" value="tRNA-synt_1g"/>
    <property type="match status" value="1"/>
</dbReference>
<organism evidence="9 10">
    <name type="scientific">Candidatus Giovannonibacteria bacterium RIFCSPHIGHO2_01_FULL_45_23</name>
    <dbReference type="NCBI Taxonomy" id="1798325"/>
    <lineage>
        <taxon>Bacteria</taxon>
        <taxon>Candidatus Giovannoniibacteriota</taxon>
    </lineage>
</organism>
<keyword evidence="3 7" id="KW-0547">Nucleotide-binding</keyword>
<evidence type="ECO:0000256" key="1">
    <source>
        <dbReference type="ARBA" id="ARBA00012838"/>
    </source>
</evidence>
<dbReference type="PRINTS" id="PR01041">
    <property type="entry name" value="TRNASYNTHMET"/>
</dbReference>
<comment type="caution">
    <text evidence="9">The sequence shown here is derived from an EMBL/GenBank/DDBJ whole genome shotgun (WGS) entry which is preliminary data.</text>
</comment>
<keyword evidence="5 7" id="KW-0648">Protein biosynthesis</keyword>
<dbReference type="FunFam" id="2.170.220.10:FF:000003">
    <property type="entry name" value="Methionine--tRNA ligase"/>
    <property type="match status" value="1"/>
</dbReference>
<dbReference type="Gene3D" id="2.170.220.10">
    <property type="match status" value="1"/>
</dbReference>
<dbReference type="GO" id="GO:0005524">
    <property type="term" value="F:ATP binding"/>
    <property type="evidence" value="ECO:0007669"/>
    <property type="project" value="UniProtKB-KW"/>
</dbReference>
<protein>
    <recommendedName>
        <fullName evidence="1">methionine--tRNA ligase</fullName>
        <ecNumber evidence="1">6.1.1.10</ecNumber>
    </recommendedName>
</protein>
<keyword evidence="2 7" id="KW-0436">Ligase</keyword>
<keyword evidence="4 7" id="KW-0067">ATP-binding</keyword>
<dbReference type="STRING" id="1798325.A2834_00195"/>
<dbReference type="SUPFAM" id="SSF47323">
    <property type="entry name" value="Anticodon-binding domain of a subclass of class I aminoacyl-tRNA synthetases"/>
    <property type="match status" value="1"/>
</dbReference>
<reference evidence="9 10" key="1">
    <citation type="journal article" date="2016" name="Nat. Commun.">
        <title>Thousands of microbial genomes shed light on interconnected biogeochemical processes in an aquifer system.</title>
        <authorList>
            <person name="Anantharaman K."/>
            <person name="Brown C.T."/>
            <person name="Hug L.A."/>
            <person name="Sharon I."/>
            <person name="Castelle C.J."/>
            <person name="Probst A.J."/>
            <person name="Thomas B.C."/>
            <person name="Singh A."/>
            <person name="Wilkins M.J."/>
            <person name="Karaoz U."/>
            <person name="Brodie E.L."/>
            <person name="Williams K.H."/>
            <person name="Hubbard S.S."/>
            <person name="Banfield J.F."/>
        </authorList>
    </citation>
    <scope>NUCLEOTIDE SEQUENCE [LARGE SCALE GENOMIC DNA]</scope>
</reference>
<dbReference type="Gene3D" id="1.10.730.10">
    <property type="entry name" value="Isoleucyl-tRNA Synthetase, Domain 1"/>
    <property type="match status" value="1"/>
</dbReference>
<evidence type="ECO:0000256" key="4">
    <source>
        <dbReference type="ARBA" id="ARBA00022840"/>
    </source>
</evidence>
<dbReference type="InterPro" id="IPR033911">
    <property type="entry name" value="MetRS_core"/>
</dbReference>
<accession>A0A1F5VEK9</accession>
<dbReference type="InterPro" id="IPR009080">
    <property type="entry name" value="tRNAsynth_Ia_anticodon-bd"/>
</dbReference>